<dbReference type="Pfam" id="PF18027">
    <property type="entry name" value="Pepdidase_M14_N"/>
    <property type="match status" value="1"/>
</dbReference>
<comment type="similarity">
    <text evidence="2 3">Belongs to the peptidase M14 family.</text>
</comment>
<dbReference type="RefSeq" id="XP_001746876.1">
    <property type="nucleotide sequence ID" value="XM_001746824.1"/>
</dbReference>
<reference evidence="5 6" key="1">
    <citation type="journal article" date="2008" name="Nature">
        <title>The genome of the choanoflagellate Monosiga brevicollis and the origin of metazoans.</title>
        <authorList>
            <consortium name="JGI Sequencing"/>
            <person name="King N."/>
            <person name="Westbrook M.J."/>
            <person name="Young S.L."/>
            <person name="Kuo A."/>
            <person name="Abedin M."/>
            <person name="Chapman J."/>
            <person name="Fairclough S."/>
            <person name="Hellsten U."/>
            <person name="Isogai Y."/>
            <person name="Letunic I."/>
            <person name="Marr M."/>
            <person name="Pincus D."/>
            <person name="Putnam N."/>
            <person name="Rokas A."/>
            <person name="Wright K.J."/>
            <person name="Zuzow R."/>
            <person name="Dirks W."/>
            <person name="Good M."/>
            <person name="Goodstein D."/>
            <person name="Lemons D."/>
            <person name="Li W."/>
            <person name="Lyons J.B."/>
            <person name="Morris A."/>
            <person name="Nichols S."/>
            <person name="Richter D.J."/>
            <person name="Salamov A."/>
            <person name="Bork P."/>
            <person name="Lim W.A."/>
            <person name="Manning G."/>
            <person name="Miller W.T."/>
            <person name="McGinnis W."/>
            <person name="Shapiro H."/>
            <person name="Tjian R."/>
            <person name="Grigoriev I.V."/>
            <person name="Rokhsar D."/>
        </authorList>
    </citation>
    <scope>NUCLEOTIDE SEQUENCE [LARGE SCALE GENOMIC DNA]</scope>
    <source>
        <strain evidence="6">MX1 / ATCC 50154</strain>
    </source>
</reference>
<proteinExistence type="inferred from homology"/>
<dbReference type="InParanoid" id="A9V2M3"/>
<dbReference type="InterPro" id="IPR000834">
    <property type="entry name" value="Peptidase_M14"/>
</dbReference>
<comment type="cofactor">
    <cofactor evidence="1">
        <name>Zn(2+)</name>
        <dbReference type="ChEBI" id="CHEBI:29105"/>
    </cofactor>
</comment>
<dbReference type="Gene3D" id="2.60.40.3120">
    <property type="match status" value="1"/>
</dbReference>
<keyword evidence="6" id="KW-1185">Reference proteome</keyword>
<feature type="domain" description="Peptidase M14" evidence="4">
    <location>
        <begin position="101"/>
        <end position="280"/>
    </location>
</feature>
<evidence type="ECO:0000259" key="4">
    <source>
        <dbReference type="PROSITE" id="PS52035"/>
    </source>
</evidence>
<evidence type="ECO:0000313" key="6">
    <source>
        <dbReference type="Proteomes" id="UP000001357"/>
    </source>
</evidence>
<gene>
    <name evidence="5" type="ORF">MONBRDRAFT_26527</name>
</gene>
<protein>
    <recommendedName>
        <fullName evidence="4">Peptidase M14 domain-containing protein</fullName>
    </recommendedName>
</protein>
<dbReference type="SUPFAM" id="SSF53187">
    <property type="entry name" value="Zn-dependent exopeptidases"/>
    <property type="match status" value="1"/>
</dbReference>
<accession>A9V2M3</accession>
<name>A9V2M3_MONBE</name>
<evidence type="ECO:0000256" key="3">
    <source>
        <dbReference type="PROSITE-ProRule" id="PRU01379"/>
    </source>
</evidence>
<dbReference type="InterPro" id="IPR040626">
    <property type="entry name" value="Pepdidase_M14_N"/>
</dbReference>
<evidence type="ECO:0000256" key="1">
    <source>
        <dbReference type="ARBA" id="ARBA00001947"/>
    </source>
</evidence>
<dbReference type="Gene3D" id="3.40.630.10">
    <property type="entry name" value="Zn peptidases"/>
    <property type="match status" value="1"/>
</dbReference>
<dbReference type="GO" id="GO:0008270">
    <property type="term" value="F:zinc ion binding"/>
    <property type="evidence" value="ECO:0007669"/>
    <property type="project" value="InterPro"/>
</dbReference>
<dbReference type="PANTHER" id="PTHR12756">
    <property type="entry name" value="CYTOSOLIC CARBOXYPEPTIDASE"/>
    <property type="match status" value="1"/>
</dbReference>
<dbReference type="STRING" id="81824.A9V2M3"/>
<dbReference type="AlphaFoldDB" id="A9V2M3"/>
<dbReference type="PROSITE" id="PS52035">
    <property type="entry name" value="PEPTIDASE_M14"/>
    <property type="match status" value="1"/>
</dbReference>
<evidence type="ECO:0000313" key="5">
    <source>
        <dbReference type="EMBL" id="EDQ88283.1"/>
    </source>
</evidence>
<comment type="caution">
    <text evidence="3">Lacks conserved residue(s) required for the propagation of feature annotation.</text>
</comment>
<dbReference type="GeneID" id="5892264"/>
<dbReference type="KEGG" id="mbr:MONBRDRAFT_26527"/>
<evidence type="ECO:0000256" key="2">
    <source>
        <dbReference type="ARBA" id="ARBA00005988"/>
    </source>
</evidence>
<dbReference type="eggNOG" id="KOG3641">
    <property type="taxonomic scope" value="Eukaryota"/>
</dbReference>
<dbReference type="EMBL" id="CH991555">
    <property type="protein sequence ID" value="EDQ88283.1"/>
    <property type="molecule type" value="Genomic_DNA"/>
</dbReference>
<dbReference type="InterPro" id="IPR050821">
    <property type="entry name" value="Cytosolic_carboxypeptidase"/>
</dbReference>
<dbReference type="FunCoup" id="A9V2M3">
    <property type="interactions" value="31"/>
</dbReference>
<sequence>MFRGDPSHLVFDAIFESGNLGSVEQLNEDEYDLFIREDFGSPRHSLWFYFTVTRARAGQVVLFNVHNLCKTRSLIRDGMAPVVRSSSSGQWQRLPSSDCFYHSDCEERKHYVCSFLLAFEGPEVIYEIAYCYPYSLTDLKLFLSTLPQSRGRDVPLLTISQPHNLKRYRAGEQMPGLIISARVHPGETPSSYLCEGLLRFLVSSDPHAEELLEKFVIQVIPMLNPDGVVMGQYRCNAKGFDLNRCWRMPTVSAQPIVHAVKRLLFTVSASMLRCTRAFNV</sequence>
<dbReference type="GO" id="GO:0006508">
    <property type="term" value="P:proteolysis"/>
    <property type="evidence" value="ECO:0007669"/>
    <property type="project" value="InterPro"/>
</dbReference>
<dbReference type="Proteomes" id="UP000001357">
    <property type="component" value="Unassembled WGS sequence"/>
</dbReference>
<dbReference type="PANTHER" id="PTHR12756:SF9">
    <property type="entry name" value="CYTOSOLIC CARBOXYPEPTIDASE 6"/>
    <property type="match status" value="1"/>
</dbReference>
<dbReference type="Pfam" id="PF00246">
    <property type="entry name" value="Peptidase_M14"/>
    <property type="match status" value="1"/>
</dbReference>
<organism evidence="5 6">
    <name type="scientific">Monosiga brevicollis</name>
    <name type="common">Choanoflagellate</name>
    <dbReference type="NCBI Taxonomy" id="81824"/>
    <lineage>
        <taxon>Eukaryota</taxon>
        <taxon>Choanoflagellata</taxon>
        <taxon>Craspedida</taxon>
        <taxon>Salpingoecidae</taxon>
        <taxon>Monosiga</taxon>
    </lineage>
</organism>
<dbReference type="MEROPS" id="M14.027"/>
<dbReference type="GO" id="GO:0004181">
    <property type="term" value="F:metallocarboxypeptidase activity"/>
    <property type="evidence" value="ECO:0007669"/>
    <property type="project" value="InterPro"/>
</dbReference>